<dbReference type="KEGG" id="ares:IWH25_03475"/>
<accession>A0A974Y4D0</accession>
<name>A0A974Y4D0_9RHOO</name>
<gene>
    <name evidence="2" type="ORF">IWH25_03475</name>
</gene>
<dbReference type="Proteomes" id="UP000663444">
    <property type="component" value="Chromosome"/>
</dbReference>
<dbReference type="EMBL" id="CP064781">
    <property type="protein sequence ID" value="QRJ64425.1"/>
    <property type="molecule type" value="Genomic_DNA"/>
</dbReference>
<organism evidence="2 3">
    <name type="scientific">Azospira restricta</name>
    <dbReference type="NCBI Taxonomy" id="404405"/>
    <lineage>
        <taxon>Bacteria</taxon>
        <taxon>Pseudomonadati</taxon>
        <taxon>Pseudomonadota</taxon>
        <taxon>Betaproteobacteria</taxon>
        <taxon>Rhodocyclales</taxon>
        <taxon>Rhodocyclaceae</taxon>
        <taxon>Azospira</taxon>
    </lineage>
</organism>
<protein>
    <submittedName>
        <fullName evidence="2">TniQ family protein</fullName>
    </submittedName>
</protein>
<proteinExistence type="predicted"/>
<evidence type="ECO:0000313" key="3">
    <source>
        <dbReference type="Proteomes" id="UP000663444"/>
    </source>
</evidence>
<keyword evidence="3" id="KW-1185">Reference proteome</keyword>
<dbReference type="RefSeq" id="WP_203387968.1">
    <property type="nucleotide sequence ID" value="NZ_CP064781.1"/>
</dbReference>
<feature type="domain" description="TniQ" evidence="1">
    <location>
        <begin position="22"/>
        <end position="160"/>
    </location>
</feature>
<dbReference type="Pfam" id="PF06527">
    <property type="entry name" value="TniQ"/>
    <property type="match status" value="1"/>
</dbReference>
<evidence type="ECO:0000313" key="2">
    <source>
        <dbReference type="EMBL" id="QRJ64425.1"/>
    </source>
</evidence>
<sequence>MGAPYTGHPGSDGVNQRWAIPVRLLPDELFSSWLVRASLVQGCDPLILTNAVWPRWRVWARDPDRGLSPTRLQALTEVSGIDEAVFEAASLLPTAQTVTGGSVAEFAIWPWVLAIGSRNRRRHGGLQCCSACLANDVVPYYRRQWRFAWHTSCRKHGVMLIDRCPECGAPLEPHRLVAEDSHLAICATCKFDLRRFASSRTDASAEAFQVAASETLAMLEGRYGEECLDPSEWFGLARWFVGLLRVAALRRSAMLATLVRALGVPPETLPVPITGLALELLPVRERADLFAAAWRLMIAGPDELLAAALAAPVTAKSVRQLRKPLPACLDEIVCNLPEGASRRRAKCQTPFTRPRSRRAVMRMWARLRRKAGMPLPC</sequence>
<dbReference type="AlphaFoldDB" id="A0A974Y4D0"/>
<dbReference type="InterPro" id="IPR009492">
    <property type="entry name" value="TniQ"/>
</dbReference>
<reference evidence="2" key="1">
    <citation type="submission" date="2020-11" db="EMBL/GenBank/DDBJ databases">
        <title>Azospira restricta DSM 18626 genome sequence.</title>
        <authorList>
            <person name="Moe W.M."/>
        </authorList>
    </citation>
    <scope>NUCLEOTIDE SEQUENCE</scope>
    <source>
        <strain evidence="2">DSM 18626</strain>
    </source>
</reference>
<evidence type="ECO:0000259" key="1">
    <source>
        <dbReference type="Pfam" id="PF06527"/>
    </source>
</evidence>